<feature type="domain" description="Cation efflux protein transmembrane" evidence="7">
    <location>
        <begin position="26"/>
        <end position="199"/>
    </location>
</feature>
<dbReference type="EMBL" id="JACT01000008">
    <property type="protein sequence ID" value="KMS51753.1"/>
    <property type="molecule type" value="Genomic_DNA"/>
</dbReference>
<feature type="transmembrane region" description="Helical" evidence="6">
    <location>
        <begin position="25"/>
        <end position="46"/>
    </location>
</feature>
<feature type="transmembrane region" description="Helical" evidence="6">
    <location>
        <begin position="156"/>
        <end position="173"/>
    </location>
</feature>
<feature type="transmembrane region" description="Helical" evidence="6">
    <location>
        <begin position="179"/>
        <end position="197"/>
    </location>
</feature>
<gene>
    <name evidence="8" type="ORF">V473_23100</name>
</gene>
<dbReference type="GO" id="GO:0005886">
    <property type="term" value="C:plasma membrane"/>
    <property type="evidence" value="ECO:0007669"/>
    <property type="project" value="TreeGrafter"/>
</dbReference>
<dbReference type="GO" id="GO:0005385">
    <property type="term" value="F:zinc ion transmembrane transporter activity"/>
    <property type="evidence" value="ECO:0007669"/>
    <property type="project" value="TreeGrafter"/>
</dbReference>
<comment type="caution">
    <text evidence="8">The sequence shown here is derived from an EMBL/GenBank/DDBJ whole genome shotgun (WGS) entry which is preliminary data.</text>
</comment>
<dbReference type="PANTHER" id="PTHR11562:SF17">
    <property type="entry name" value="RE54080P-RELATED"/>
    <property type="match status" value="1"/>
</dbReference>
<dbReference type="PANTHER" id="PTHR11562">
    <property type="entry name" value="CATION EFFLUX PROTEIN/ ZINC TRANSPORTER"/>
    <property type="match status" value="1"/>
</dbReference>
<evidence type="ECO:0000256" key="2">
    <source>
        <dbReference type="ARBA" id="ARBA00022692"/>
    </source>
</evidence>
<protein>
    <submittedName>
        <fullName evidence="8">Cation transporter</fullName>
    </submittedName>
</protein>
<organism evidence="8 9">
    <name type="scientific">Sphingobium cupriresistens LL01</name>
    <dbReference type="NCBI Taxonomy" id="1420583"/>
    <lineage>
        <taxon>Bacteria</taxon>
        <taxon>Pseudomonadati</taxon>
        <taxon>Pseudomonadota</taxon>
        <taxon>Alphaproteobacteria</taxon>
        <taxon>Sphingomonadales</taxon>
        <taxon>Sphingomonadaceae</taxon>
        <taxon>Sphingobium</taxon>
    </lineage>
</organism>
<dbReference type="InterPro" id="IPR027469">
    <property type="entry name" value="Cation_efflux_TMD_sf"/>
</dbReference>
<dbReference type="InterPro" id="IPR058533">
    <property type="entry name" value="Cation_efflux_TM"/>
</dbReference>
<dbReference type="Proteomes" id="UP000052232">
    <property type="component" value="Unassembled WGS sequence"/>
</dbReference>
<evidence type="ECO:0000256" key="1">
    <source>
        <dbReference type="ARBA" id="ARBA00004141"/>
    </source>
</evidence>
<keyword evidence="5 6" id="KW-0472">Membrane</keyword>
<evidence type="ECO:0000256" key="4">
    <source>
        <dbReference type="ARBA" id="ARBA00022989"/>
    </source>
</evidence>
<evidence type="ECO:0000256" key="5">
    <source>
        <dbReference type="ARBA" id="ARBA00023136"/>
    </source>
</evidence>
<evidence type="ECO:0000313" key="9">
    <source>
        <dbReference type="Proteomes" id="UP000052232"/>
    </source>
</evidence>
<dbReference type="Gene3D" id="1.20.1510.10">
    <property type="entry name" value="Cation efflux protein transmembrane domain"/>
    <property type="match status" value="1"/>
</dbReference>
<keyword evidence="3" id="KW-0864">Zinc transport</keyword>
<keyword evidence="9" id="KW-1185">Reference proteome</keyword>
<dbReference type="PATRIC" id="fig|1420583.3.peg.4427"/>
<sequence length="216" mass="22730">MADACCSSKRDTIAELGRKAEQRRVLIIVMLINLAMFVVEFGGGVVARSSALMADSVDMFGDAVVYALSLYALHRGARWEAGAALAKGGIILAFGVAVIFEIADKIANGVPPASGLMLGVGSAALVANLICLALLWRFRRENVNMSSTFECSRNDVASNVGVLAAAGLVGLTGSAWPDIIVGGLIAVIFLRSAWRVLGEAWPAWRAAKAPARELLQ</sequence>
<keyword evidence="3" id="KW-0813">Transport</keyword>
<feature type="transmembrane region" description="Helical" evidence="6">
    <location>
        <begin position="52"/>
        <end position="73"/>
    </location>
</feature>
<dbReference type="RefSeq" id="WP_053556561.1">
    <property type="nucleotide sequence ID" value="NZ_KQ130439.1"/>
</dbReference>
<feature type="transmembrane region" description="Helical" evidence="6">
    <location>
        <begin position="115"/>
        <end position="136"/>
    </location>
</feature>
<reference evidence="8 9" key="1">
    <citation type="journal article" date="2015" name="G3 (Bethesda)">
        <title>Insights into Ongoing Evolution of the Hexachlorocyclohexane Catabolic Pathway from Comparative Genomics of Ten Sphingomonadaceae Strains.</title>
        <authorList>
            <person name="Pearce S.L."/>
            <person name="Oakeshott J.G."/>
            <person name="Pandey G."/>
        </authorList>
    </citation>
    <scope>NUCLEOTIDE SEQUENCE [LARGE SCALE GENOMIC DNA]</scope>
    <source>
        <strain evidence="8 9">LL01</strain>
    </source>
</reference>
<keyword evidence="2 6" id="KW-0812">Transmembrane</keyword>
<dbReference type="AlphaFoldDB" id="A0A0J7XKW6"/>
<evidence type="ECO:0000256" key="6">
    <source>
        <dbReference type="SAM" id="Phobius"/>
    </source>
</evidence>
<evidence type="ECO:0000256" key="3">
    <source>
        <dbReference type="ARBA" id="ARBA00022906"/>
    </source>
</evidence>
<proteinExistence type="predicted"/>
<feature type="transmembrane region" description="Helical" evidence="6">
    <location>
        <begin position="85"/>
        <end position="103"/>
    </location>
</feature>
<accession>A0A0J7XKW6</accession>
<keyword evidence="4 6" id="KW-1133">Transmembrane helix</keyword>
<keyword evidence="3" id="KW-0862">Zinc</keyword>
<name>A0A0J7XKW6_9SPHN</name>
<dbReference type="STRING" id="1420583.V473_23100"/>
<dbReference type="SUPFAM" id="SSF161111">
    <property type="entry name" value="Cation efflux protein transmembrane domain-like"/>
    <property type="match status" value="1"/>
</dbReference>
<keyword evidence="3" id="KW-0406">Ion transport</keyword>
<evidence type="ECO:0000313" key="8">
    <source>
        <dbReference type="EMBL" id="KMS51753.1"/>
    </source>
</evidence>
<dbReference type="InterPro" id="IPR050681">
    <property type="entry name" value="CDF/SLC30A"/>
</dbReference>
<comment type="subcellular location">
    <subcellularLocation>
        <location evidence="1">Membrane</location>
        <topology evidence="1">Multi-pass membrane protein</topology>
    </subcellularLocation>
</comment>
<dbReference type="Pfam" id="PF01545">
    <property type="entry name" value="Cation_efflux"/>
    <property type="match status" value="1"/>
</dbReference>
<evidence type="ECO:0000259" key="7">
    <source>
        <dbReference type="Pfam" id="PF01545"/>
    </source>
</evidence>